<dbReference type="SUPFAM" id="SSF51735">
    <property type="entry name" value="NAD(P)-binding Rossmann-fold domains"/>
    <property type="match status" value="1"/>
</dbReference>
<evidence type="ECO:0000256" key="1">
    <source>
        <dbReference type="ARBA" id="ARBA00006484"/>
    </source>
</evidence>
<gene>
    <name evidence="3" type="ORF">RDV89_03990</name>
</gene>
<keyword evidence="2 3" id="KW-0560">Oxidoreductase</keyword>
<dbReference type="PANTHER" id="PTHR24321">
    <property type="entry name" value="DEHYDROGENASES, SHORT CHAIN"/>
    <property type="match status" value="1"/>
</dbReference>
<evidence type="ECO:0000313" key="4">
    <source>
        <dbReference type="Proteomes" id="UP001268542"/>
    </source>
</evidence>
<dbReference type="InterPro" id="IPR020904">
    <property type="entry name" value="Sc_DH/Rdtase_CS"/>
</dbReference>
<dbReference type="GO" id="GO:0016491">
    <property type="term" value="F:oxidoreductase activity"/>
    <property type="evidence" value="ECO:0007669"/>
    <property type="project" value="UniProtKB-KW"/>
</dbReference>
<dbReference type="InterPro" id="IPR002347">
    <property type="entry name" value="SDR_fam"/>
</dbReference>
<reference evidence="3 4" key="1">
    <citation type="submission" date="2023-08" db="EMBL/GenBank/DDBJ databases">
        <title>Nocardioides seae sp. nov., a bacterium isolated from a soil.</title>
        <authorList>
            <person name="Wang X."/>
        </authorList>
    </citation>
    <scope>NUCLEOTIDE SEQUENCE [LARGE SCALE GENOMIC DNA]</scope>
    <source>
        <strain evidence="3 4">YZH12</strain>
    </source>
</reference>
<dbReference type="PRINTS" id="PR00081">
    <property type="entry name" value="GDHRDH"/>
</dbReference>
<dbReference type="Pfam" id="PF13561">
    <property type="entry name" value="adh_short_C2"/>
    <property type="match status" value="1"/>
</dbReference>
<evidence type="ECO:0000256" key="2">
    <source>
        <dbReference type="ARBA" id="ARBA00023002"/>
    </source>
</evidence>
<dbReference type="PROSITE" id="PS00061">
    <property type="entry name" value="ADH_SHORT"/>
    <property type="match status" value="1"/>
</dbReference>
<dbReference type="EMBL" id="JAVYII010000001">
    <property type="protein sequence ID" value="MDT9592212.1"/>
    <property type="molecule type" value="Genomic_DNA"/>
</dbReference>
<dbReference type="EC" id="1.1.-.-" evidence="3"/>
<protein>
    <submittedName>
        <fullName evidence="3">SDR family oxidoreductase</fullName>
        <ecNumber evidence="3">1.1.-.-</ecNumber>
    </submittedName>
</protein>
<evidence type="ECO:0000313" key="3">
    <source>
        <dbReference type="EMBL" id="MDT9592212.1"/>
    </source>
</evidence>
<dbReference type="Gene3D" id="3.40.50.720">
    <property type="entry name" value="NAD(P)-binding Rossmann-like Domain"/>
    <property type="match status" value="1"/>
</dbReference>
<dbReference type="Proteomes" id="UP001268542">
    <property type="component" value="Unassembled WGS sequence"/>
</dbReference>
<dbReference type="CDD" id="cd05233">
    <property type="entry name" value="SDR_c"/>
    <property type="match status" value="1"/>
</dbReference>
<sequence>MAGRVAMVTGGASGIGASVVRLLAAAGATVVVADRDAAAADRVATAVAGHAAALDVTDEATVNAVVAEVLREHGRLDVAVNSAGVGVPDKAPIGDMTRVQWDRVLDVNLTGVFHCLRAQLPAMAQGGGGAVVNLTSVMGEVGIGASAAYVASKHAVVGLTKVAAIDYADAGIRVNAVGPGFVDTPLLSHSDERTRARMAERHVLGRLAAADEIASVVGFLVSPAASFVTGAHYLVDGGYTVV</sequence>
<dbReference type="InterPro" id="IPR036291">
    <property type="entry name" value="NAD(P)-bd_dom_sf"/>
</dbReference>
<dbReference type="PANTHER" id="PTHR24321:SF8">
    <property type="entry name" value="ESTRADIOL 17-BETA-DEHYDROGENASE 8-RELATED"/>
    <property type="match status" value="1"/>
</dbReference>
<organism evidence="3 4">
    <name type="scientific">Nocardioides imazamoxiresistens</name>
    <dbReference type="NCBI Taxonomy" id="3231893"/>
    <lineage>
        <taxon>Bacteria</taxon>
        <taxon>Bacillati</taxon>
        <taxon>Actinomycetota</taxon>
        <taxon>Actinomycetes</taxon>
        <taxon>Propionibacteriales</taxon>
        <taxon>Nocardioidaceae</taxon>
        <taxon>Nocardioides</taxon>
    </lineage>
</organism>
<comment type="caution">
    <text evidence="3">The sequence shown here is derived from an EMBL/GenBank/DDBJ whole genome shotgun (WGS) entry which is preliminary data.</text>
</comment>
<dbReference type="PRINTS" id="PR00080">
    <property type="entry name" value="SDRFAMILY"/>
</dbReference>
<comment type="similarity">
    <text evidence="1">Belongs to the short-chain dehydrogenases/reductases (SDR) family.</text>
</comment>
<proteinExistence type="inferred from homology"/>
<name>A0ABU3PTP0_9ACTN</name>
<dbReference type="RefSeq" id="WP_315731477.1">
    <property type="nucleotide sequence ID" value="NZ_JAVYII010000001.1"/>
</dbReference>
<accession>A0ABU3PTP0</accession>
<keyword evidence="4" id="KW-1185">Reference proteome</keyword>